<comment type="similarity">
    <text evidence="2">Belongs to the Nudix hydrolase family.</text>
</comment>
<dbReference type="GO" id="GO:0044716">
    <property type="term" value="F:8-oxo-GDP phosphatase activity"/>
    <property type="evidence" value="ECO:0007669"/>
    <property type="project" value="TreeGrafter"/>
</dbReference>
<evidence type="ECO:0000256" key="13">
    <source>
        <dbReference type="ARBA" id="ARBA00040794"/>
    </source>
</evidence>
<keyword evidence="9" id="KW-0234">DNA repair</keyword>
<evidence type="ECO:0000256" key="14">
    <source>
        <dbReference type="ARBA" id="ARBA00041592"/>
    </source>
</evidence>
<dbReference type="OrthoDB" id="9810648at2"/>
<feature type="binding site" evidence="18">
    <location>
        <position position="56"/>
    </location>
    <ligand>
        <name>Mg(2+)</name>
        <dbReference type="ChEBI" id="CHEBI:18420"/>
    </ligand>
</feature>
<dbReference type="GO" id="GO:0008413">
    <property type="term" value="F:8-oxo-7,8-dihydroguanosine triphosphate pyrophosphatase activity"/>
    <property type="evidence" value="ECO:0007669"/>
    <property type="project" value="InterPro"/>
</dbReference>
<comment type="cofactor">
    <cofactor evidence="1 18">
        <name>Mg(2+)</name>
        <dbReference type="ChEBI" id="CHEBI:18420"/>
    </cofactor>
</comment>
<dbReference type="InterPro" id="IPR000086">
    <property type="entry name" value="NUDIX_hydrolase_dom"/>
</dbReference>
<comment type="catalytic activity">
    <reaction evidence="10">
        <text>8-oxo-dGTP + H2O = 8-oxo-dGMP + diphosphate + H(+)</text>
        <dbReference type="Rhea" id="RHEA:31575"/>
        <dbReference type="ChEBI" id="CHEBI:15377"/>
        <dbReference type="ChEBI" id="CHEBI:15378"/>
        <dbReference type="ChEBI" id="CHEBI:33019"/>
        <dbReference type="ChEBI" id="CHEBI:63224"/>
        <dbReference type="ChEBI" id="CHEBI:77896"/>
        <dbReference type="EC" id="3.6.1.55"/>
    </reaction>
</comment>
<dbReference type="Gene3D" id="3.90.79.10">
    <property type="entry name" value="Nucleoside Triphosphate Pyrophosphohydrolase"/>
    <property type="match status" value="1"/>
</dbReference>
<feature type="binding site" evidence="17">
    <location>
        <position position="22"/>
    </location>
    <ligand>
        <name>8-oxo-dGTP</name>
        <dbReference type="ChEBI" id="CHEBI:77896"/>
    </ligand>
</feature>
<feature type="domain" description="Nudix hydrolase" evidence="19">
    <location>
        <begin position="1"/>
        <end position="129"/>
    </location>
</feature>
<keyword evidence="22" id="KW-1185">Reference proteome</keyword>
<dbReference type="RefSeq" id="WP_075067332.1">
    <property type="nucleotide sequence ID" value="NZ_LKAJ02000001.1"/>
</dbReference>
<dbReference type="InterPro" id="IPR029119">
    <property type="entry name" value="MutY_C"/>
</dbReference>
<dbReference type="STRING" id="295108.HT99x_02736"/>
<evidence type="ECO:0000256" key="17">
    <source>
        <dbReference type="PIRSR" id="PIRSR603561-1"/>
    </source>
</evidence>
<feature type="binding site" evidence="17">
    <location>
        <position position="118"/>
    </location>
    <ligand>
        <name>8-oxo-dGTP</name>
        <dbReference type="ChEBI" id="CHEBI:77896"/>
    </ligand>
</feature>
<dbReference type="InterPro" id="IPR003561">
    <property type="entry name" value="Mutator_MutT"/>
</dbReference>
<name>A0A0Q9YGR3_9GAMM</name>
<evidence type="ECO:0000256" key="7">
    <source>
        <dbReference type="ARBA" id="ARBA00022801"/>
    </source>
</evidence>
<evidence type="ECO:0000256" key="18">
    <source>
        <dbReference type="PIRSR" id="PIRSR603561-2"/>
    </source>
</evidence>
<dbReference type="InterPro" id="IPR020084">
    <property type="entry name" value="NUDIX_hydrolase_CS"/>
</dbReference>
<dbReference type="GO" id="GO:0035539">
    <property type="term" value="F:8-oxo-7,8-dihydrodeoxyguanosine triphosphate pyrophosphatase activity"/>
    <property type="evidence" value="ECO:0007669"/>
    <property type="project" value="UniProtKB-EC"/>
</dbReference>
<accession>A0A0Q9YGR3</accession>
<reference evidence="20" key="1">
    <citation type="submission" date="2015-09" db="EMBL/GenBank/DDBJ databases">
        <title>Draft Genome Sequences of Two Novel Amoeba-resistant Intranuclear Bacteria, Candidatus Berkiella cookevillensis and Candidatus Berkiella aquae.</title>
        <authorList>
            <person name="Mehari Y.T."/>
            <person name="Arivett B.A."/>
            <person name="Farone A.L."/>
            <person name="Gunderson J.H."/>
            <person name="Farone M.B."/>
        </authorList>
    </citation>
    <scope>NUCLEOTIDE SEQUENCE [LARGE SCALE GENOMIC DNA]</scope>
    <source>
        <strain evidence="20">HT99</strain>
    </source>
</reference>
<keyword evidence="3" id="KW-0515">Mutator protein</keyword>
<evidence type="ECO:0000256" key="11">
    <source>
        <dbReference type="ARBA" id="ARBA00036904"/>
    </source>
</evidence>
<evidence type="ECO:0000313" key="21">
    <source>
        <dbReference type="EMBL" id="MCS5710818.1"/>
    </source>
</evidence>
<dbReference type="EMBL" id="LKAJ02000001">
    <property type="protein sequence ID" value="MCS5710818.1"/>
    <property type="molecule type" value="Genomic_DNA"/>
</dbReference>
<evidence type="ECO:0000256" key="16">
    <source>
        <dbReference type="ARBA" id="ARBA00042798"/>
    </source>
</evidence>
<organism evidence="20">
    <name type="scientific">Candidatus Berkiella aquae</name>
    <dbReference type="NCBI Taxonomy" id="295108"/>
    <lineage>
        <taxon>Bacteria</taxon>
        <taxon>Pseudomonadati</taxon>
        <taxon>Pseudomonadota</taxon>
        <taxon>Gammaproteobacteria</taxon>
        <taxon>Candidatus Berkiellales</taxon>
        <taxon>Candidatus Berkiellaceae</taxon>
        <taxon>Candidatus Berkiella</taxon>
    </lineage>
</organism>
<evidence type="ECO:0000313" key="22">
    <source>
        <dbReference type="Proteomes" id="UP000051497"/>
    </source>
</evidence>
<evidence type="ECO:0000256" key="1">
    <source>
        <dbReference type="ARBA" id="ARBA00001946"/>
    </source>
</evidence>
<dbReference type="GO" id="GO:0006260">
    <property type="term" value="P:DNA replication"/>
    <property type="evidence" value="ECO:0007669"/>
    <property type="project" value="UniProtKB-KW"/>
</dbReference>
<dbReference type="CDD" id="cd03425">
    <property type="entry name" value="NUDIX_MutT_NudA_like"/>
    <property type="match status" value="1"/>
</dbReference>
<dbReference type="PRINTS" id="PR00502">
    <property type="entry name" value="NUDIXFAMILY"/>
</dbReference>
<keyword evidence="5 18" id="KW-0479">Metal-binding</keyword>
<dbReference type="GO" id="GO:0046872">
    <property type="term" value="F:metal ion binding"/>
    <property type="evidence" value="ECO:0007669"/>
    <property type="project" value="UniProtKB-KW"/>
</dbReference>
<evidence type="ECO:0000256" key="9">
    <source>
        <dbReference type="ARBA" id="ARBA00023204"/>
    </source>
</evidence>
<dbReference type="PANTHER" id="PTHR47707">
    <property type="entry name" value="8-OXO-DGTP DIPHOSPHATASE"/>
    <property type="match status" value="1"/>
</dbReference>
<keyword evidence="4" id="KW-0235">DNA replication</keyword>
<dbReference type="EMBL" id="LKAJ01000015">
    <property type="protein sequence ID" value="KRG19757.1"/>
    <property type="molecule type" value="Genomic_DNA"/>
</dbReference>
<reference evidence="21" key="3">
    <citation type="submission" date="2021-06" db="EMBL/GenBank/DDBJ databases">
        <title>Genomic Description and Analysis of Intracellular Bacteria, Candidatus Berkiella cookevillensis and Candidatus Berkiella aquae.</title>
        <authorList>
            <person name="Kidane D.T."/>
            <person name="Mehari Y.T."/>
            <person name="Rice F.C."/>
            <person name="Arivett B.A."/>
            <person name="Farone A.L."/>
            <person name="Berk S.G."/>
            <person name="Farone M.B."/>
        </authorList>
    </citation>
    <scope>NUCLEOTIDE SEQUENCE</scope>
    <source>
        <strain evidence="21">HT99</strain>
    </source>
</reference>
<gene>
    <name evidence="20" type="primary">mutT</name>
    <name evidence="21" type="ORF">HT99x_005205</name>
    <name evidence="20" type="ORF">HT99x_02736</name>
</gene>
<keyword evidence="7 20" id="KW-0378">Hydrolase</keyword>
<dbReference type="PROSITE" id="PS51462">
    <property type="entry name" value="NUDIX"/>
    <property type="match status" value="1"/>
</dbReference>
<evidence type="ECO:0000256" key="15">
    <source>
        <dbReference type="ARBA" id="ARBA00041979"/>
    </source>
</evidence>
<keyword evidence="8 18" id="KW-0460">Magnesium</keyword>
<feature type="binding site" evidence="17">
    <location>
        <begin position="33"/>
        <end position="36"/>
    </location>
    <ligand>
        <name>8-oxo-dGTP</name>
        <dbReference type="ChEBI" id="CHEBI:77896"/>
    </ligand>
</feature>
<feature type="binding site" evidence="17">
    <location>
        <position position="27"/>
    </location>
    <ligand>
        <name>8-oxo-dGTP</name>
        <dbReference type="ChEBI" id="CHEBI:77896"/>
    </ligand>
</feature>
<dbReference type="GO" id="GO:0006281">
    <property type="term" value="P:DNA repair"/>
    <property type="evidence" value="ECO:0007669"/>
    <property type="project" value="UniProtKB-KW"/>
</dbReference>
<dbReference type="GO" id="GO:0044715">
    <property type="term" value="F:8-oxo-dGDP phosphatase activity"/>
    <property type="evidence" value="ECO:0007669"/>
    <property type="project" value="TreeGrafter"/>
</dbReference>
<evidence type="ECO:0000259" key="19">
    <source>
        <dbReference type="PROSITE" id="PS51462"/>
    </source>
</evidence>
<evidence type="ECO:0000256" key="5">
    <source>
        <dbReference type="ARBA" id="ARBA00022723"/>
    </source>
</evidence>
<dbReference type="InterPro" id="IPR020476">
    <property type="entry name" value="Nudix_hydrolase"/>
</dbReference>
<dbReference type="EC" id="3.6.1.55" evidence="12"/>
<sequence length="132" mass="14727">MRIPVAVGVVFNEHGQVLVAKRLAHQHQGDCWEFPGGKIEPHENEGQALRRELFEEVGIVVTHHEAWMKVDHDYDDKSVCLIVHKITGFSGEPVGCEGQEVKWVLPSALLSLPFPMANHRIVNALQSSLTSD</sequence>
<evidence type="ECO:0000256" key="4">
    <source>
        <dbReference type="ARBA" id="ARBA00022705"/>
    </source>
</evidence>
<evidence type="ECO:0000256" key="2">
    <source>
        <dbReference type="ARBA" id="ARBA00005582"/>
    </source>
</evidence>
<dbReference type="NCBIfam" id="TIGR00586">
    <property type="entry name" value="mutt"/>
    <property type="match status" value="1"/>
</dbReference>
<dbReference type="FunFam" id="3.90.79.10:FF:000014">
    <property type="entry name" value="8-oxo-dGTP diphosphatase MutT"/>
    <property type="match status" value="1"/>
</dbReference>
<evidence type="ECO:0000313" key="20">
    <source>
        <dbReference type="EMBL" id="KRG19757.1"/>
    </source>
</evidence>
<feature type="binding site" evidence="18">
    <location>
        <position position="36"/>
    </location>
    <ligand>
        <name>Mg(2+)</name>
        <dbReference type="ChEBI" id="CHEBI:18420"/>
    </ligand>
</feature>
<dbReference type="PROSITE" id="PS00893">
    <property type="entry name" value="NUDIX_BOX"/>
    <property type="match status" value="1"/>
</dbReference>
<dbReference type="InterPro" id="IPR015797">
    <property type="entry name" value="NUDIX_hydrolase-like_dom_sf"/>
</dbReference>
<evidence type="ECO:0000256" key="10">
    <source>
        <dbReference type="ARBA" id="ARBA00035861"/>
    </source>
</evidence>
<evidence type="ECO:0000256" key="8">
    <source>
        <dbReference type="ARBA" id="ARBA00022842"/>
    </source>
</evidence>
<dbReference type="AlphaFoldDB" id="A0A0Q9YGR3"/>
<comment type="caution">
    <text evidence="20">The sequence shown here is derived from an EMBL/GenBank/DDBJ whole genome shotgun (WGS) entry which is preliminary data.</text>
</comment>
<evidence type="ECO:0000256" key="6">
    <source>
        <dbReference type="ARBA" id="ARBA00022763"/>
    </source>
</evidence>
<evidence type="ECO:0000256" key="12">
    <source>
        <dbReference type="ARBA" id="ARBA00038905"/>
    </source>
</evidence>
<dbReference type="InterPro" id="IPR047127">
    <property type="entry name" value="MutT-like"/>
</dbReference>
<evidence type="ECO:0000256" key="3">
    <source>
        <dbReference type="ARBA" id="ARBA00022457"/>
    </source>
</evidence>
<comment type="catalytic activity">
    <reaction evidence="11">
        <text>8-oxo-GTP + H2O = 8-oxo-GMP + diphosphate + H(+)</text>
        <dbReference type="Rhea" id="RHEA:67616"/>
        <dbReference type="ChEBI" id="CHEBI:15377"/>
        <dbReference type="ChEBI" id="CHEBI:15378"/>
        <dbReference type="ChEBI" id="CHEBI:33019"/>
        <dbReference type="ChEBI" id="CHEBI:143553"/>
        <dbReference type="ChEBI" id="CHEBI:145694"/>
    </reaction>
</comment>
<protein>
    <recommendedName>
        <fullName evidence="13">8-oxo-dGTP diphosphatase</fullName>
        <ecNumber evidence="12">3.6.1.55</ecNumber>
    </recommendedName>
    <alternativeName>
        <fullName evidence="16">7,8-dihydro-8-oxoguanine-triphosphatase</fullName>
    </alternativeName>
    <alternativeName>
        <fullName evidence="15">Mutator protein MutT</fullName>
    </alternativeName>
    <alternativeName>
        <fullName evidence="14">dGTP pyrophosphohydrolase</fullName>
    </alternativeName>
</protein>
<dbReference type="Proteomes" id="UP000051497">
    <property type="component" value="Unassembled WGS sequence"/>
</dbReference>
<dbReference type="PANTHER" id="PTHR47707:SF1">
    <property type="entry name" value="NUDIX HYDROLASE FAMILY PROTEIN"/>
    <property type="match status" value="1"/>
</dbReference>
<dbReference type="Pfam" id="PF14815">
    <property type="entry name" value="NUDIX_4"/>
    <property type="match status" value="1"/>
</dbReference>
<dbReference type="SUPFAM" id="SSF55811">
    <property type="entry name" value="Nudix"/>
    <property type="match status" value="1"/>
</dbReference>
<keyword evidence="6" id="KW-0227">DNA damage</keyword>
<proteinExistence type="inferred from homology"/>
<reference evidence="21" key="2">
    <citation type="journal article" date="2016" name="Genome Announc.">
        <title>Draft Genome Sequences of Two Novel Amoeba-Resistant Intranuclear Bacteria, 'Candidatus Berkiella cookevillensis' and 'Candidatus Berkiella aquae'.</title>
        <authorList>
            <person name="Mehari Y.T."/>
            <person name="Arivett B.A."/>
            <person name="Farone A.L."/>
            <person name="Gunderson J.H."/>
            <person name="Farone M.B."/>
        </authorList>
    </citation>
    <scope>NUCLEOTIDE SEQUENCE</scope>
    <source>
        <strain evidence="21">HT99</strain>
    </source>
</reference>